<feature type="signal peptide" evidence="1">
    <location>
        <begin position="1"/>
        <end position="35"/>
    </location>
</feature>
<evidence type="ECO:0000256" key="1">
    <source>
        <dbReference type="SAM" id="SignalP"/>
    </source>
</evidence>
<dbReference type="EMBL" id="FONH01000006">
    <property type="protein sequence ID" value="SFF05039.1"/>
    <property type="molecule type" value="Genomic_DNA"/>
</dbReference>
<dbReference type="AlphaFoldDB" id="A0A1I2FJK6"/>
<keyword evidence="1" id="KW-0732">Signal</keyword>
<name>A0A1I2FJK6_9GAMM</name>
<sequence length="252" mass="27070">MRPVQKKQWDLLMKHLLPITLFVSVAAACAPLAYAASSGNQPASSTSSPPAAARAAAEVGLYTWANNFIKDNVQPDDDFVLDVQTLQELESVRIGRGFAMKLVDPDQLMAGGRLSEAIHANGEWRFVVMAGESPVGLVNVRRVAGKYKMVGLGGKGLAKDVEAALAAYPGRDASLVRSYQARTDYMEIPANSATQARYAPLKAARVSHASGPDARGFAMRNRSLETSSLIGEDALATELRDAISHDARTEER</sequence>
<dbReference type="PROSITE" id="PS51257">
    <property type="entry name" value="PROKAR_LIPOPROTEIN"/>
    <property type="match status" value="1"/>
</dbReference>
<proteinExistence type="predicted"/>
<reference evidence="3" key="1">
    <citation type="submission" date="2016-10" db="EMBL/GenBank/DDBJ databases">
        <authorList>
            <person name="Varghese N."/>
            <person name="Submissions S."/>
        </authorList>
    </citation>
    <scope>NUCLEOTIDE SEQUENCE [LARGE SCALE GENOMIC DNA]</scope>
    <source>
        <strain evidence="3">UNC178MFTsu3.1</strain>
    </source>
</reference>
<evidence type="ECO:0000313" key="3">
    <source>
        <dbReference type="Proteomes" id="UP000199477"/>
    </source>
</evidence>
<protein>
    <submittedName>
        <fullName evidence="2">Uncharacterized protein</fullName>
    </submittedName>
</protein>
<evidence type="ECO:0000313" key="2">
    <source>
        <dbReference type="EMBL" id="SFF05039.1"/>
    </source>
</evidence>
<feature type="chain" id="PRO_5011744437" evidence="1">
    <location>
        <begin position="36"/>
        <end position="252"/>
    </location>
</feature>
<accession>A0A1I2FJK6</accession>
<organism evidence="2 3">
    <name type="scientific">Dyella marensis</name>
    <dbReference type="NCBI Taxonomy" id="500610"/>
    <lineage>
        <taxon>Bacteria</taxon>
        <taxon>Pseudomonadati</taxon>
        <taxon>Pseudomonadota</taxon>
        <taxon>Gammaproteobacteria</taxon>
        <taxon>Lysobacterales</taxon>
        <taxon>Rhodanobacteraceae</taxon>
        <taxon>Dyella</taxon>
    </lineage>
</organism>
<keyword evidence="3" id="KW-1185">Reference proteome</keyword>
<gene>
    <name evidence="2" type="ORF">SAMN02799615_02314</name>
</gene>
<dbReference type="Proteomes" id="UP000199477">
    <property type="component" value="Unassembled WGS sequence"/>
</dbReference>